<evidence type="ECO:0000256" key="2">
    <source>
        <dbReference type="ARBA" id="ARBA00022763"/>
    </source>
</evidence>
<accession>A0ABN8MF83</accession>
<dbReference type="EMBL" id="CALNXI010000411">
    <property type="protein sequence ID" value="CAH3026576.1"/>
    <property type="molecule type" value="Genomic_DNA"/>
</dbReference>
<keyword evidence="2" id="KW-0227">DNA damage</keyword>
<sequence>MTELLRIFIAEGAARAVQQAKVESSPTVETDHLEKILPQLRWEIYLLSPVRVLLARLTSVNLLIGQEHFLCPNCGRFTLTEVDDKCSPNDKCSTLFRLQHGLSEMSLT</sequence>
<organism evidence="5 6">
    <name type="scientific">Porites evermanni</name>
    <dbReference type="NCBI Taxonomy" id="104178"/>
    <lineage>
        <taxon>Eukaryota</taxon>
        <taxon>Metazoa</taxon>
        <taxon>Cnidaria</taxon>
        <taxon>Anthozoa</taxon>
        <taxon>Hexacorallia</taxon>
        <taxon>Scleractinia</taxon>
        <taxon>Fungiina</taxon>
        <taxon>Poritidae</taxon>
        <taxon>Porites</taxon>
    </lineage>
</organism>
<proteinExistence type="inferred from homology"/>
<keyword evidence="4" id="KW-0234">DNA repair</keyword>
<protein>
    <submittedName>
        <fullName evidence="5">Uncharacterized protein</fullName>
    </submittedName>
</protein>
<comment type="similarity">
    <text evidence="1">Belongs to the CENP-X/MHF2 family.</text>
</comment>
<dbReference type="InterPro" id="IPR018552">
    <property type="entry name" value="CENP-X"/>
</dbReference>
<dbReference type="Proteomes" id="UP001159427">
    <property type="component" value="Unassembled WGS sequence"/>
</dbReference>
<evidence type="ECO:0000256" key="3">
    <source>
        <dbReference type="ARBA" id="ARBA00023125"/>
    </source>
</evidence>
<dbReference type="Gene3D" id="6.10.130.30">
    <property type="match status" value="1"/>
</dbReference>
<evidence type="ECO:0000313" key="5">
    <source>
        <dbReference type="EMBL" id="CAH3026576.1"/>
    </source>
</evidence>
<evidence type="ECO:0000256" key="1">
    <source>
        <dbReference type="ARBA" id="ARBA00009359"/>
    </source>
</evidence>
<evidence type="ECO:0000313" key="6">
    <source>
        <dbReference type="Proteomes" id="UP001159427"/>
    </source>
</evidence>
<keyword evidence="3" id="KW-0238">DNA-binding</keyword>
<gene>
    <name evidence="5" type="ORF">PEVE_00029446</name>
</gene>
<dbReference type="Pfam" id="PF09415">
    <property type="entry name" value="CENP-X"/>
    <property type="match status" value="1"/>
</dbReference>
<keyword evidence="6" id="KW-1185">Reference proteome</keyword>
<name>A0ABN8MF83_9CNID</name>
<evidence type="ECO:0000256" key="4">
    <source>
        <dbReference type="ARBA" id="ARBA00023204"/>
    </source>
</evidence>
<comment type="caution">
    <text evidence="5">The sequence shown here is derived from an EMBL/GenBank/DDBJ whole genome shotgun (WGS) entry which is preliminary data.</text>
</comment>
<dbReference type="CDD" id="cd22921">
    <property type="entry name" value="HFD_CENP-X"/>
    <property type="match status" value="1"/>
</dbReference>
<reference evidence="5 6" key="1">
    <citation type="submission" date="2022-05" db="EMBL/GenBank/DDBJ databases">
        <authorList>
            <consortium name="Genoscope - CEA"/>
            <person name="William W."/>
        </authorList>
    </citation>
    <scope>NUCLEOTIDE SEQUENCE [LARGE SCALE GENOMIC DNA]</scope>
</reference>